<feature type="transmembrane region" description="Helical" evidence="1">
    <location>
        <begin position="550"/>
        <end position="568"/>
    </location>
</feature>
<dbReference type="EMBL" id="VSSQ01000015">
    <property type="protein sequence ID" value="MPL61376.1"/>
    <property type="molecule type" value="Genomic_DNA"/>
</dbReference>
<proteinExistence type="predicted"/>
<gene>
    <name evidence="2" type="ORF">SDC9_06947</name>
</gene>
<protein>
    <submittedName>
        <fullName evidence="2">Uncharacterized protein</fullName>
    </submittedName>
</protein>
<evidence type="ECO:0000313" key="2">
    <source>
        <dbReference type="EMBL" id="MPL61376.1"/>
    </source>
</evidence>
<comment type="caution">
    <text evidence="2">The sequence shown here is derived from an EMBL/GenBank/DDBJ whole genome shotgun (WGS) entry which is preliminary data.</text>
</comment>
<organism evidence="2">
    <name type="scientific">bioreactor metagenome</name>
    <dbReference type="NCBI Taxonomy" id="1076179"/>
    <lineage>
        <taxon>unclassified sequences</taxon>
        <taxon>metagenomes</taxon>
        <taxon>ecological metagenomes</taxon>
    </lineage>
</organism>
<sequence>MKKLIISVGMLILATIIGPGTILASTITDAIYQANIRATNASYTATHVAAPFTWATDSLLDGYYIDSEFNNLAMRDSAGNDIPFMPGQGSDPWIMWIEQISQNSAINYNLYTGGDTAMGGKLAYFPDTAGMSVVDSASLELGSDFEIELSGYINTSSGTSKLIIDKGGAYICYPNNAGEIVALIGSAANISQATYYSATTSSVYGANWYGQTFIPISDIYVNSITLWCQKILAPSGNFNVYIYAVSGGVPTGTALATGSISASTISGTAGAQTFYLSQSAKLSSGTSYALAFSCPTGDASNYIKVWSKNSDAYASGTKCSSSDSGVAWSADSWDYYFVVGGYTPAVTLTATGIISSDHIIKTVLSGGTISLYVDNILADSAAYAGSVIDNVNDWYFTQNGSMPYLYYAKITIGGVLKGSWEWQYAATFTDLSGNSNDATPSFRTTTTDADVSVSVISYTACNQSAFVTGEDDEAVEIVTDDDIGEMPDGWYGDLHPENLPGGQAISDFLENMDFPPAFFWYSLVYLGAAIITMVSLGLTSELLPCAAAGLIWQIFFCAIIGTAWWVLLPEGIIIIGEMVNRKLASY</sequence>
<reference evidence="2" key="1">
    <citation type="submission" date="2019-08" db="EMBL/GenBank/DDBJ databases">
        <authorList>
            <person name="Kucharzyk K."/>
            <person name="Murdoch R.W."/>
            <person name="Higgins S."/>
            <person name="Loffler F."/>
        </authorList>
    </citation>
    <scope>NUCLEOTIDE SEQUENCE</scope>
</reference>
<keyword evidence="1" id="KW-0812">Transmembrane</keyword>
<keyword evidence="1" id="KW-0472">Membrane</keyword>
<keyword evidence="1" id="KW-1133">Transmembrane helix</keyword>
<feature type="transmembrane region" description="Helical" evidence="1">
    <location>
        <begin position="518"/>
        <end position="538"/>
    </location>
</feature>
<evidence type="ECO:0000256" key="1">
    <source>
        <dbReference type="SAM" id="Phobius"/>
    </source>
</evidence>
<accession>A0A644T3A2</accession>
<dbReference type="AlphaFoldDB" id="A0A644T3A2"/>
<name>A0A644T3A2_9ZZZZ</name>